<organism evidence="1 2">
    <name type="scientific">Sphingomonas aliaeris</name>
    <dbReference type="NCBI Taxonomy" id="2759526"/>
    <lineage>
        <taxon>Bacteria</taxon>
        <taxon>Pseudomonadati</taxon>
        <taxon>Pseudomonadota</taxon>
        <taxon>Alphaproteobacteria</taxon>
        <taxon>Sphingomonadales</taxon>
        <taxon>Sphingomonadaceae</taxon>
        <taxon>Sphingomonas</taxon>
    </lineage>
</organism>
<reference evidence="2" key="1">
    <citation type="submission" date="2020-09" db="EMBL/GenBank/DDBJ databases">
        <title>Sphingomonas sp., a new species isolated from pork steak.</title>
        <authorList>
            <person name="Heidler von Heilborn D."/>
        </authorList>
    </citation>
    <scope>NUCLEOTIDE SEQUENCE [LARGE SCALE GENOMIC DNA]</scope>
</reference>
<evidence type="ECO:0000313" key="2">
    <source>
        <dbReference type="Proteomes" id="UP000595894"/>
    </source>
</evidence>
<dbReference type="AlphaFoldDB" id="A0A974S3F7"/>
<proteinExistence type="predicted"/>
<evidence type="ECO:0000313" key="1">
    <source>
        <dbReference type="EMBL" id="QQV76497.1"/>
    </source>
</evidence>
<dbReference type="KEGG" id="sari:H5J25_13690"/>
<sequence>MTTIAIEVNHQWCQRLPLRDNVLVCIGCEQTKPIRAPLDGIMPCADVKAWQTPGATASGGYLIMPLRLATAGQGAGA</sequence>
<protein>
    <submittedName>
        <fullName evidence="1">Uncharacterized protein</fullName>
    </submittedName>
</protein>
<dbReference type="Proteomes" id="UP000595894">
    <property type="component" value="Chromosome"/>
</dbReference>
<name>A0A974S3F7_9SPHN</name>
<dbReference type="EMBL" id="CP061035">
    <property type="protein sequence ID" value="QQV76497.1"/>
    <property type="molecule type" value="Genomic_DNA"/>
</dbReference>
<gene>
    <name evidence="1" type="ORF">H5J25_13690</name>
</gene>
<keyword evidence="2" id="KW-1185">Reference proteome</keyword>
<accession>A0A974S3F7</accession>
<dbReference type="RefSeq" id="WP_202091868.1">
    <property type="nucleotide sequence ID" value="NZ_CP061035.1"/>
</dbReference>